<evidence type="ECO:0000256" key="1">
    <source>
        <dbReference type="ARBA" id="ARBA00022737"/>
    </source>
</evidence>
<dbReference type="PROSITE" id="PS50088">
    <property type="entry name" value="ANK_REPEAT"/>
    <property type="match status" value="2"/>
</dbReference>
<name>L1JFD7_GUITC</name>
<dbReference type="Pfam" id="PF12796">
    <property type="entry name" value="Ank_2"/>
    <property type="match status" value="1"/>
</dbReference>
<evidence type="ECO:0000313" key="5">
    <source>
        <dbReference type="EMBL" id="EKX46790.1"/>
    </source>
</evidence>
<evidence type="ECO:0000256" key="4">
    <source>
        <dbReference type="SAM" id="MobiDB-lite"/>
    </source>
</evidence>
<dbReference type="PROSITE" id="PS50297">
    <property type="entry name" value="ANK_REP_REGION"/>
    <property type="match status" value="2"/>
</dbReference>
<dbReference type="SMART" id="SM00248">
    <property type="entry name" value="ANK"/>
    <property type="match status" value="4"/>
</dbReference>
<feature type="region of interest" description="Disordered" evidence="4">
    <location>
        <begin position="1"/>
        <end position="39"/>
    </location>
</feature>
<feature type="repeat" description="ANK" evidence="3">
    <location>
        <begin position="109"/>
        <end position="141"/>
    </location>
</feature>
<reference evidence="6" key="3">
    <citation type="submission" date="2015-06" db="UniProtKB">
        <authorList>
            <consortium name="EnsemblProtists"/>
        </authorList>
    </citation>
    <scope>IDENTIFICATION</scope>
</reference>
<dbReference type="Gene3D" id="1.25.40.20">
    <property type="entry name" value="Ankyrin repeat-containing domain"/>
    <property type="match status" value="1"/>
</dbReference>
<dbReference type="PaxDb" id="55529-EKX46790"/>
<dbReference type="SUPFAM" id="SSF48403">
    <property type="entry name" value="Ankyrin repeat"/>
    <property type="match status" value="1"/>
</dbReference>
<evidence type="ECO:0000313" key="6">
    <source>
        <dbReference type="EnsemblProtists" id="EKX46790"/>
    </source>
</evidence>
<feature type="compositionally biased region" description="Pro residues" evidence="4">
    <location>
        <begin position="24"/>
        <end position="38"/>
    </location>
</feature>
<dbReference type="OMA" id="TIARCVC"/>
<dbReference type="AlphaFoldDB" id="L1JFD7"/>
<dbReference type="GeneID" id="17303284"/>
<evidence type="ECO:0000256" key="2">
    <source>
        <dbReference type="ARBA" id="ARBA00023043"/>
    </source>
</evidence>
<dbReference type="PANTHER" id="PTHR24198">
    <property type="entry name" value="ANKYRIN REPEAT AND PROTEIN KINASE DOMAIN-CONTAINING PROTEIN"/>
    <property type="match status" value="1"/>
</dbReference>
<reference evidence="5 7" key="1">
    <citation type="journal article" date="2012" name="Nature">
        <title>Algal genomes reveal evolutionary mosaicism and the fate of nucleomorphs.</title>
        <authorList>
            <consortium name="DOE Joint Genome Institute"/>
            <person name="Curtis B.A."/>
            <person name="Tanifuji G."/>
            <person name="Burki F."/>
            <person name="Gruber A."/>
            <person name="Irimia M."/>
            <person name="Maruyama S."/>
            <person name="Arias M.C."/>
            <person name="Ball S.G."/>
            <person name="Gile G.H."/>
            <person name="Hirakawa Y."/>
            <person name="Hopkins J.F."/>
            <person name="Kuo A."/>
            <person name="Rensing S.A."/>
            <person name="Schmutz J."/>
            <person name="Symeonidi A."/>
            <person name="Elias M."/>
            <person name="Eveleigh R.J."/>
            <person name="Herman E.K."/>
            <person name="Klute M.J."/>
            <person name="Nakayama T."/>
            <person name="Obornik M."/>
            <person name="Reyes-Prieto A."/>
            <person name="Armbrust E.V."/>
            <person name="Aves S.J."/>
            <person name="Beiko R.G."/>
            <person name="Coutinho P."/>
            <person name="Dacks J.B."/>
            <person name="Durnford D.G."/>
            <person name="Fast N.M."/>
            <person name="Green B.R."/>
            <person name="Grisdale C.J."/>
            <person name="Hempel F."/>
            <person name="Henrissat B."/>
            <person name="Hoppner M.P."/>
            <person name="Ishida K."/>
            <person name="Kim E."/>
            <person name="Koreny L."/>
            <person name="Kroth P.G."/>
            <person name="Liu Y."/>
            <person name="Malik S.B."/>
            <person name="Maier U.G."/>
            <person name="McRose D."/>
            <person name="Mock T."/>
            <person name="Neilson J.A."/>
            <person name="Onodera N.T."/>
            <person name="Poole A.M."/>
            <person name="Pritham E.J."/>
            <person name="Richards T.A."/>
            <person name="Rocap G."/>
            <person name="Roy S.W."/>
            <person name="Sarai C."/>
            <person name="Schaack S."/>
            <person name="Shirato S."/>
            <person name="Slamovits C.H."/>
            <person name="Spencer D.F."/>
            <person name="Suzuki S."/>
            <person name="Worden A.Z."/>
            <person name="Zauner S."/>
            <person name="Barry K."/>
            <person name="Bell C."/>
            <person name="Bharti A.K."/>
            <person name="Crow J.A."/>
            <person name="Grimwood J."/>
            <person name="Kramer R."/>
            <person name="Lindquist E."/>
            <person name="Lucas S."/>
            <person name="Salamov A."/>
            <person name="McFadden G.I."/>
            <person name="Lane C.E."/>
            <person name="Keeling P.J."/>
            <person name="Gray M.W."/>
            <person name="Grigoriev I.V."/>
            <person name="Archibald J.M."/>
        </authorList>
    </citation>
    <scope>NUCLEOTIDE SEQUENCE</scope>
    <source>
        <strain evidence="5 7">CCMP2712</strain>
    </source>
</reference>
<keyword evidence="1" id="KW-0677">Repeat</keyword>
<dbReference type="PANTHER" id="PTHR24198:SF165">
    <property type="entry name" value="ANKYRIN REPEAT-CONTAINING PROTEIN-RELATED"/>
    <property type="match status" value="1"/>
</dbReference>
<sequence length="192" mass="20936">MRWRQRKIEVQQRKAPDLESPAAHRPPLPPPLPLPLPPSKHAASLESLYASALEGRTEVMRLLIEDDVDVQGRNRQGLQALHAAAVSGHAECLKLLLASHANPNAKTNDGRTGLALSAMMGHVSCLDVLLEEGADPQLCDAMGFTPVNCAVMSGRVEAVRFLAARMSADRSEQEQDSARRREEVDCKFAALM</sequence>
<protein>
    <submittedName>
        <fullName evidence="5 6">Uncharacterized protein</fullName>
    </submittedName>
</protein>
<dbReference type="STRING" id="905079.L1JFD7"/>
<dbReference type="HOGENOM" id="CLU_1417600_0_0_1"/>
<dbReference type="RefSeq" id="XP_005833770.1">
    <property type="nucleotide sequence ID" value="XM_005833713.1"/>
</dbReference>
<dbReference type="Pfam" id="PF13637">
    <property type="entry name" value="Ank_4"/>
    <property type="match status" value="1"/>
</dbReference>
<gene>
    <name evidence="5" type="ORF">GUITHDRAFT_107564</name>
</gene>
<dbReference type="InterPro" id="IPR036770">
    <property type="entry name" value="Ankyrin_rpt-contain_sf"/>
</dbReference>
<evidence type="ECO:0000313" key="7">
    <source>
        <dbReference type="Proteomes" id="UP000011087"/>
    </source>
</evidence>
<accession>L1JFD7</accession>
<dbReference type="InterPro" id="IPR002110">
    <property type="entry name" value="Ankyrin_rpt"/>
</dbReference>
<feature type="repeat" description="ANK" evidence="3">
    <location>
        <begin position="76"/>
        <end position="108"/>
    </location>
</feature>
<keyword evidence="2 3" id="KW-0040">ANK repeat</keyword>
<dbReference type="Proteomes" id="UP000011087">
    <property type="component" value="Unassembled WGS sequence"/>
</dbReference>
<dbReference type="OrthoDB" id="366390at2759"/>
<feature type="compositionally biased region" description="Basic and acidic residues" evidence="4">
    <location>
        <begin position="1"/>
        <end position="17"/>
    </location>
</feature>
<dbReference type="EMBL" id="JH992993">
    <property type="protein sequence ID" value="EKX46790.1"/>
    <property type="molecule type" value="Genomic_DNA"/>
</dbReference>
<organism evidence="5">
    <name type="scientific">Guillardia theta (strain CCMP2712)</name>
    <name type="common">Cryptophyte</name>
    <dbReference type="NCBI Taxonomy" id="905079"/>
    <lineage>
        <taxon>Eukaryota</taxon>
        <taxon>Cryptophyceae</taxon>
        <taxon>Pyrenomonadales</taxon>
        <taxon>Geminigeraceae</taxon>
        <taxon>Guillardia</taxon>
    </lineage>
</organism>
<dbReference type="EnsemblProtists" id="EKX46790">
    <property type="protein sequence ID" value="EKX46790"/>
    <property type="gene ID" value="GUITHDRAFT_107564"/>
</dbReference>
<dbReference type="KEGG" id="gtt:GUITHDRAFT_107564"/>
<proteinExistence type="predicted"/>
<keyword evidence="7" id="KW-1185">Reference proteome</keyword>
<reference evidence="7" key="2">
    <citation type="submission" date="2012-11" db="EMBL/GenBank/DDBJ databases">
        <authorList>
            <person name="Kuo A."/>
            <person name="Curtis B.A."/>
            <person name="Tanifuji G."/>
            <person name="Burki F."/>
            <person name="Gruber A."/>
            <person name="Irimia M."/>
            <person name="Maruyama S."/>
            <person name="Arias M.C."/>
            <person name="Ball S.G."/>
            <person name="Gile G.H."/>
            <person name="Hirakawa Y."/>
            <person name="Hopkins J.F."/>
            <person name="Rensing S.A."/>
            <person name="Schmutz J."/>
            <person name="Symeonidi A."/>
            <person name="Elias M."/>
            <person name="Eveleigh R.J."/>
            <person name="Herman E.K."/>
            <person name="Klute M.J."/>
            <person name="Nakayama T."/>
            <person name="Obornik M."/>
            <person name="Reyes-Prieto A."/>
            <person name="Armbrust E.V."/>
            <person name="Aves S.J."/>
            <person name="Beiko R.G."/>
            <person name="Coutinho P."/>
            <person name="Dacks J.B."/>
            <person name="Durnford D.G."/>
            <person name="Fast N.M."/>
            <person name="Green B.R."/>
            <person name="Grisdale C."/>
            <person name="Hempe F."/>
            <person name="Henrissat B."/>
            <person name="Hoppner M.P."/>
            <person name="Ishida K.-I."/>
            <person name="Kim E."/>
            <person name="Koreny L."/>
            <person name="Kroth P.G."/>
            <person name="Liu Y."/>
            <person name="Malik S.-B."/>
            <person name="Maier U.G."/>
            <person name="McRose D."/>
            <person name="Mock T."/>
            <person name="Neilson J.A."/>
            <person name="Onodera N.T."/>
            <person name="Poole A.M."/>
            <person name="Pritham E.J."/>
            <person name="Richards T.A."/>
            <person name="Rocap G."/>
            <person name="Roy S.W."/>
            <person name="Sarai C."/>
            <person name="Schaack S."/>
            <person name="Shirato S."/>
            <person name="Slamovits C.H."/>
            <person name="Spencer D.F."/>
            <person name="Suzuki S."/>
            <person name="Worden A.Z."/>
            <person name="Zauner S."/>
            <person name="Barry K."/>
            <person name="Bell C."/>
            <person name="Bharti A.K."/>
            <person name="Crow J.A."/>
            <person name="Grimwood J."/>
            <person name="Kramer R."/>
            <person name="Lindquist E."/>
            <person name="Lucas S."/>
            <person name="Salamov A."/>
            <person name="McFadden G.I."/>
            <person name="Lane C.E."/>
            <person name="Keeling P.J."/>
            <person name="Gray M.W."/>
            <person name="Grigoriev I.V."/>
            <person name="Archibald J.M."/>
        </authorList>
    </citation>
    <scope>NUCLEOTIDE SEQUENCE</scope>
    <source>
        <strain evidence="7">CCMP2712</strain>
    </source>
</reference>
<evidence type="ECO:0000256" key="3">
    <source>
        <dbReference type="PROSITE-ProRule" id="PRU00023"/>
    </source>
</evidence>